<comment type="caution">
    <text evidence="1">The sequence shown here is derived from an EMBL/GenBank/DDBJ whole genome shotgun (WGS) entry which is preliminary data.</text>
</comment>
<name>X1BGV1_9ZZZZ</name>
<dbReference type="EMBL" id="BART01012392">
    <property type="protein sequence ID" value="GAG80417.1"/>
    <property type="molecule type" value="Genomic_DNA"/>
</dbReference>
<protein>
    <submittedName>
        <fullName evidence="1">Uncharacterized protein</fullName>
    </submittedName>
</protein>
<reference evidence="1" key="1">
    <citation type="journal article" date="2014" name="Front. Microbiol.">
        <title>High frequency of phylogenetically diverse reductive dehalogenase-homologous genes in deep subseafloor sedimentary metagenomes.</title>
        <authorList>
            <person name="Kawai M."/>
            <person name="Futagami T."/>
            <person name="Toyoda A."/>
            <person name="Takaki Y."/>
            <person name="Nishi S."/>
            <person name="Hori S."/>
            <person name="Arai W."/>
            <person name="Tsubouchi T."/>
            <person name="Morono Y."/>
            <person name="Uchiyama I."/>
            <person name="Ito T."/>
            <person name="Fujiyama A."/>
            <person name="Inagaki F."/>
            <person name="Takami H."/>
        </authorList>
    </citation>
    <scope>NUCLEOTIDE SEQUENCE</scope>
    <source>
        <strain evidence="1">Expedition CK06-06</strain>
    </source>
</reference>
<organism evidence="1">
    <name type="scientific">marine sediment metagenome</name>
    <dbReference type="NCBI Taxonomy" id="412755"/>
    <lineage>
        <taxon>unclassified sequences</taxon>
        <taxon>metagenomes</taxon>
        <taxon>ecological metagenomes</taxon>
    </lineage>
</organism>
<proteinExistence type="predicted"/>
<dbReference type="AlphaFoldDB" id="X1BGV1"/>
<gene>
    <name evidence="1" type="ORF">S01H4_25895</name>
</gene>
<feature type="non-terminal residue" evidence="1">
    <location>
        <position position="172"/>
    </location>
</feature>
<accession>X1BGV1</accession>
<sequence>MLGRAGRPGLDEVGFGIVLVKDVNERDWVEDHYFQNSFPSKTYIPKYNDLDSGLNRVNTLKEQVLLRVYEEKRITLEKLKEFFQKTYFWYGVKNKMKMQDIPIDQILMIKEITPTNILKLHSDPQKVKKLKLKNHHQIKITKLNSSTISGYIKTNFGVFLCEFDVDLGIRCS</sequence>
<evidence type="ECO:0000313" key="1">
    <source>
        <dbReference type="EMBL" id="GAG80417.1"/>
    </source>
</evidence>